<dbReference type="EMBL" id="QGKW02000007">
    <property type="protein sequence ID" value="KAF2618071.1"/>
    <property type="molecule type" value="Genomic_DNA"/>
</dbReference>
<gene>
    <name evidence="2" type="ORF">F2Q68_00042712</name>
</gene>
<sequence>MAADELMPTHKSHRNPKSGPTMKKKSENDKKKRGVPDNKQQNPRAFSFTSADKAKILKLHAAEKEQKRIHLPTIDRNYGDPPPFVVVVQGPPGVGKSLVIKSLVKHFTHQNVPEVRGPITIVQGSVSVLHSSLVFSYILFISVKCRDVGEDLVKSLQNTKYSVDEKLGKTFINLFGKNIISTSSERKLEEESSESGDDEAEDCVMDVESSDGETKQKNEIHGGRLRRKAIFKDEGGESDAAMGSDQDDVEGEEDVESDGDESEDGEDDSASDSQELDEDDVEEAEDRVLGNISKWKEPLKEKGRKKNLNLMQIVYGASGSSATTEESDDEDFFKPKGEQNKVCHFKDHSNFVDSCLKLTASCLICFQNLGGAMNVGYVNADDCSRFINYGNLKNWKEKEDCEIIRNRFTTGDWSEAALRNQNSVPGDEGGDFEDLEAENVGSGTNQNEDSEAVERRHQKLALRAEFDANNPTYSEAKELGYVDKVSDDSHR</sequence>
<name>A0A8S9MJJ1_BRACR</name>
<feature type="compositionally biased region" description="Acidic residues" evidence="1">
    <location>
        <begin position="428"/>
        <end position="437"/>
    </location>
</feature>
<comment type="caution">
    <text evidence="2">The sequence shown here is derived from an EMBL/GenBank/DDBJ whole genome shotgun (WGS) entry which is preliminary data.</text>
</comment>
<dbReference type="PANTHER" id="PTHR12858:SF2">
    <property type="entry name" value="RIBOSOME BIOGENESIS PROTEIN BMS1 HOMOLOG"/>
    <property type="match status" value="1"/>
</dbReference>
<organism evidence="2 3">
    <name type="scientific">Brassica cretica</name>
    <name type="common">Mustard</name>
    <dbReference type="NCBI Taxonomy" id="69181"/>
    <lineage>
        <taxon>Eukaryota</taxon>
        <taxon>Viridiplantae</taxon>
        <taxon>Streptophyta</taxon>
        <taxon>Embryophyta</taxon>
        <taxon>Tracheophyta</taxon>
        <taxon>Spermatophyta</taxon>
        <taxon>Magnoliopsida</taxon>
        <taxon>eudicotyledons</taxon>
        <taxon>Gunneridae</taxon>
        <taxon>Pentapetalae</taxon>
        <taxon>rosids</taxon>
        <taxon>malvids</taxon>
        <taxon>Brassicales</taxon>
        <taxon>Brassicaceae</taxon>
        <taxon>Brassiceae</taxon>
        <taxon>Brassica</taxon>
    </lineage>
</organism>
<reference evidence="2" key="1">
    <citation type="submission" date="2019-12" db="EMBL/GenBank/DDBJ databases">
        <title>Genome sequencing and annotation of Brassica cretica.</title>
        <authorList>
            <person name="Studholme D.J."/>
            <person name="Sarris P.F."/>
        </authorList>
    </citation>
    <scope>NUCLEOTIDE SEQUENCE</scope>
    <source>
        <strain evidence="2">PFS-001/15</strain>
        <tissue evidence="2">Leaf</tissue>
    </source>
</reference>
<feature type="compositionally biased region" description="Acidic residues" evidence="1">
    <location>
        <begin position="191"/>
        <end position="211"/>
    </location>
</feature>
<dbReference type="SUPFAM" id="SSF52540">
    <property type="entry name" value="P-loop containing nucleoside triphosphate hydrolases"/>
    <property type="match status" value="1"/>
</dbReference>
<dbReference type="InterPro" id="IPR039761">
    <property type="entry name" value="Bms1/Tsr1"/>
</dbReference>
<evidence type="ECO:0000313" key="2">
    <source>
        <dbReference type="EMBL" id="KAF2618071.1"/>
    </source>
</evidence>
<proteinExistence type="predicted"/>
<dbReference type="GO" id="GO:0034511">
    <property type="term" value="F:U3 snoRNA binding"/>
    <property type="evidence" value="ECO:0007669"/>
    <property type="project" value="TreeGrafter"/>
</dbReference>
<accession>A0A8S9MJJ1</accession>
<feature type="region of interest" description="Disordered" evidence="1">
    <location>
        <begin position="183"/>
        <end position="289"/>
    </location>
</feature>
<feature type="region of interest" description="Disordered" evidence="1">
    <location>
        <begin position="420"/>
        <end position="458"/>
    </location>
</feature>
<dbReference type="Proteomes" id="UP000712281">
    <property type="component" value="Unassembled WGS sequence"/>
</dbReference>
<feature type="compositionally biased region" description="Basic and acidic residues" evidence="1">
    <location>
        <begin position="212"/>
        <end position="222"/>
    </location>
</feature>
<feature type="compositionally biased region" description="Polar residues" evidence="1">
    <location>
        <begin position="38"/>
        <end position="47"/>
    </location>
</feature>
<protein>
    <submittedName>
        <fullName evidence="2">Uncharacterized protein</fullName>
    </submittedName>
</protein>
<dbReference type="GO" id="GO:0030686">
    <property type="term" value="C:90S preribosome"/>
    <property type="evidence" value="ECO:0007669"/>
    <property type="project" value="TreeGrafter"/>
</dbReference>
<evidence type="ECO:0000313" key="3">
    <source>
        <dbReference type="Proteomes" id="UP000712281"/>
    </source>
</evidence>
<dbReference type="InterPro" id="IPR027417">
    <property type="entry name" value="P-loop_NTPase"/>
</dbReference>
<feature type="compositionally biased region" description="Basic and acidic residues" evidence="1">
    <location>
        <begin position="24"/>
        <end position="36"/>
    </location>
</feature>
<dbReference type="GO" id="GO:0003924">
    <property type="term" value="F:GTPase activity"/>
    <property type="evidence" value="ECO:0007669"/>
    <property type="project" value="TreeGrafter"/>
</dbReference>
<dbReference type="GO" id="GO:0000462">
    <property type="term" value="P:maturation of SSU-rRNA from tricistronic rRNA transcript (SSU-rRNA, 5.8S rRNA, LSU-rRNA)"/>
    <property type="evidence" value="ECO:0007669"/>
    <property type="project" value="TreeGrafter"/>
</dbReference>
<feature type="region of interest" description="Disordered" evidence="1">
    <location>
        <begin position="1"/>
        <end position="47"/>
    </location>
</feature>
<evidence type="ECO:0000256" key="1">
    <source>
        <dbReference type="SAM" id="MobiDB-lite"/>
    </source>
</evidence>
<dbReference type="GO" id="GO:0005525">
    <property type="term" value="F:GTP binding"/>
    <property type="evidence" value="ECO:0007669"/>
    <property type="project" value="TreeGrafter"/>
</dbReference>
<dbReference type="PANTHER" id="PTHR12858">
    <property type="entry name" value="RIBOSOME BIOGENESIS PROTEIN"/>
    <property type="match status" value="1"/>
</dbReference>
<dbReference type="GO" id="GO:0000479">
    <property type="term" value="P:endonucleolytic cleavage of tricistronic rRNA transcript (SSU-rRNA, 5.8S rRNA, LSU-rRNA)"/>
    <property type="evidence" value="ECO:0007669"/>
    <property type="project" value="TreeGrafter"/>
</dbReference>
<dbReference type="AlphaFoldDB" id="A0A8S9MJJ1"/>
<dbReference type="Gene3D" id="3.40.50.300">
    <property type="entry name" value="P-loop containing nucleotide triphosphate hydrolases"/>
    <property type="match status" value="1"/>
</dbReference>
<feature type="compositionally biased region" description="Acidic residues" evidence="1">
    <location>
        <begin position="245"/>
        <end position="285"/>
    </location>
</feature>